<evidence type="ECO:0008006" key="5">
    <source>
        <dbReference type="Google" id="ProtNLM"/>
    </source>
</evidence>
<dbReference type="PANTHER" id="PTHR32385">
    <property type="entry name" value="MANNOSYL PHOSPHORYLINOSITOL CERAMIDE SYNTHASE"/>
    <property type="match status" value="1"/>
</dbReference>
<dbReference type="InParanoid" id="E1Z821"/>
<evidence type="ECO:0000256" key="1">
    <source>
        <dbReference type="ARBA" id="ARBA00022679"/>
    </source>
</evidence>
<dbReference type="GO" id="GO:0051999">
    <property type="term" value="P:mannosyl-inositol phosphorylceramide biosynthetic process"/>
    <property type="evidence" value="ECO:0007669"/>
    <property type="project" value="TreeGrafter"/>
</dbReference>
<keyword evidence="4" id="KW-1185">Reference proteome</keyword>
<sequence>MAMAAAAADALAPVHEPGRIPRILHRIYIADPRDKKRANFSMPIAHERYVESCQLHYSADAGWQHMFWDGAAAEALIANHYPSFLPFFQQAKAIERSDVARYAILHRLGGMYLDSDIECWREGSDMLRGFDLVAQRTHGGEGATNAAIAARPGLPVFTKALDLVQERDIDTDADVMKVIARTGPDLFTAALEAVGLQRTDGMFGAAYTLDGVAYRLWRVGTWFHPCQWWEQKCRRRVYVERASGQGDMRHLVGMHRMVGSWIPGKEDGIGILNVTAELCGGATHEGSNGQPGGWVAPKVDADLEEQRRRR</sequence>
<evidence type="ECO:0000313" key="4">
    <source>
        <dbReference type="Proteomes" id="UP000008141"/>
    </source>
</evidence>
<protein>
    <recommendedName>
        <fullName evidence="5">Alpha 1,4-glycosyltransferase domain-containing protein</fullName>
    </recommendedName>
</protein>
<dbReference type="OrthoDB" id="513717at2759"/>
<dbReference type="InterPro" id="IPR051706">
    <property type="entry name" value="Glycosyltransferase_domain"/>
</dbReference>
<proteinExistence type="predicted"/>
<evidence type="ECO:0000256" key="2">
    <source>
        <dbReference type="SAM" id="MobiDB-lite"/>
    </source>
</evidence>
<dbReference type="EMBL" id="GL433838">
    <property type="protein sequence ID" value="EFN58265.1"/>
    <property type="molecule type" value="Genomic_DNA"/>
</dbReference>
<dbReference type="KEGG" id="cvr:CHLNCDRAFT_142222"/>
<dbReference type="GeneID" id="17357701"/>
<dbReference type="Proteomes" id="UP000008141">
    <property type="component" value="Unassembled WGS sequence"/>
</dbReference>
<dbReference type="PANTHER" id="PTHR32385:SF15">
    <property type="entry name" value="INOSITOL PHOSPHOCERAMIDE MANNOSYLTRANSFERASE 1"/>
    <property type="match status" value="1"/>
</dbReference>
<feature type="region of interest" description="Disordered" evidence="2">
    <location>
        <begin position="283"/>
        <end position="310"/>
    </location>
</feature>
<reference evidence="3 4" key="1">
    <citation type="journal article" date="2010" name="Plant Cell">
        <title>The Chlorella variabilis NC64A genome reveals adaptation to photosymbiosis, coevolution with viruses, and cryptic sex.</title>
        <authorList>
            <person name="Blanc G."/>
            <person name="Duncan G."/>
            <person name="Agarkova I."/>
            <person name="Borodovsky M."/>
            <person name="Gurnon J."/>
            <person name="Kuo A."/>
            <person name="Lindquist E."/>
            <person name="Lucas S."/>
            <person name="Pangilinan J."/>
            <person name="Polle J."/>
            <person name="Salamov A."/>
            <person name="Terry A."/>
            <person name="Yamada T."/>
            <person name="Dunigan D.D."/>
            <person name="Grigoriev I.V."/>
            <person name="Claverie J.M."/>
            <person name="Van Etten J.L."/>
        </authorList>
    </citation>
    <scope>NUCLEOTIDE SEQUENCE [LARGE SCALE GENOMIC DNA]</scope>
    <source>
        <strain evidence="3 4">NC64A</strain>
    </source>
</reference>
<evidence type="ECO:0000313" key="3">
    <source>
        <dbReference type="EMBL" id="EFN58265.1"/>
    </source>
</evidence>
<dbReference type="AlphaFoldDB" id="E1Z821"/>
<organism evidence="4">
    <name type="scientific">Chlorella variabilis</name>
    <name type="common">Green alga</name>
    <dbReference type="NCBI Taxonomy" id="554065"/>
    <lineage>
        <taxon>Eukaryota</taxon>
        <taxon>Viridiplantae</taxon>
        <taxon>Chlorophyta</taxon>
        <taxon>core chlorophytes</taxon>
        <taxon>Trebouxiophyceae</taxon>
        <taxon>Chlorellales</taxon>
        <taxon>Chlorellaceae</taxon>
        <taxon>Chlorella clade</taxon>
        <taxon>Chlorella</taxon>
    </lineage>
</organism>
<gene>
    <name evidence="3" type="ORF">CHLNCDRAFT_142222</name>
</gene>
<dbReference type="GO" id="GO:0016020">
    <property type="term" value="C:membrane"/>
    <property type="evidence" value="ECO:0007669"/>
    <property type="project" value="GOC"/>
</dbReference>
<dbReference type="SUPFAM" id="SSF53448">
    <property type="entry name" value="Nucleotide-diphospho-sugar transferases"/>
    <property type="match status" value="1"/>
</dbReference>
<dbReference type="InterPro" id="IPR029044">
    <property type="entry name" value="Nucleotide-diphossugar_trans"/>
</dbReference>
<dbReference type="GO" id="GO:0000030">
    <property type="term" value="F:mannosyltransferase activity"/>
    <property type="evidence" value="ECO:0007669"/>
    <property type="project" value="TreeGrafter"/>
</dbReference>
<keyword evidence="1" id="KW-0808">Transferase</keyword>
<dbReference type="InterPro" id="IPR007577">
    <property type="entry name" value="GlycoTrfase_DXD_sugar-bd_CS"/>
</dbReference>
<dbReference type="Pfam" id="PF04488">
    <property type="entry name" value="Gly_transf_sug"/>
    <property type="match status" value="1"/>
</dbReference>
<dbReference type="Gene3D" id="3.90.550.20">
    <property type="match status" value="1"/>
</dbReference>
<dbReference type="RefSeq" id="XP_005850367.1">
    <property type="nucleotide sequence ID" value="XM_005850305.1"/>
</dbReference>
<accession>E1Z821</accession>
<name>E1Z821_CHLVA</name>
<feature type="compositionally biased region" description="Basic and acidic residues" evidence="2">
    <location>
        <begin position="299"/>
        <end position="310"/>
    </location>
</feature>